<evidence type="ECO:0000313" key="3">
    <source>
        <dbReference type="Proteomes" id="UP000078512"/>
    </source>
</evidence>
<evidence type="ECO:0000256" key="1">
    <source>
        <dbReference type="SAM" id="MobiDB-lite"/>
    </source>
</evidence>
<reference evidence="2 3" key="1">
    <citation type="submission" date="2016-05" db="EMBL/GenBank/DDBJ databases">
        <title>Genome sequencing reveals origins of a unique bacterial endosymbiosis in the earliest lineages of terrestrial Fungi.</title>
        <authorList>
            <consortium name="DOE Joint Genome Institute"/>
            <person name="Uehling J."/>
            <person name="Gryganskyi A."/>
            <person name="Hameed K."/>
            <person name="Tschaplinski T."/>
            <person name="Misztal P."/>
            <person name="Wu S."/>
            <person name="Desiro A."/>
            <person name="Vande Pol N."/>
            <person name="Du Z.-Y."/>
            <person name="Zienkiewicz A."/>
            <person name="Zienkiewicz K."/>
            <person name="Morin E."/>
            <person name="Tisserant E."/>
            <person name="Splivallo R."/>
            <person name="Hainaut M."/>
            <person name="Henrissat B."/>
            <person name="Ohm R."/>
            <person name="Kuo A."/>
            <person name="Yan J."/>
            <person name="Lipzen A."/>
            <person name="Nolan M."/>
            <person name="Labutti K."/>
            <person name="Barry K."/>
            <person name="Goldstein A."/>
            <person name="Labbe J."/>
            <person name="Schadt C."/>
            <person name="Tuskan G."/>
            <person name="Grigoriev I."/>
            <person name="Martin F."/>
            <person name="Vilgalys R."/>
            <person name="Bonito G."/>
        </authorList>
    </citation>
    <scope>NUCLEOTIDE SEQUENCE [LARGE SCALE GENOMIC DNA]</scope>
    <source>
        <strain evidence="2 3">AG-77</strain>
    </source>
</reference>
<accession>A0A197JLE2</accession>
<dbReference type="EMBL" id="KV442082">
    <property type="protein sequence ID" value="OAQ25189.1"/>
    <property type="molecule type" value="Genomic_DNA"/>
</dbReference>
<organism evidence="2 3">
    <name type="scientific">Linnemannia elongata AG-77</name>
    <dbReference type="NCBI Taxonomy" id="1314771"/>
    <lineage>
        <taxon>Eukaryota</taxon>
        <taxon>Fungi</taxon>
        <taxon>Fungi incertae sedis</taxon>
        <taxon>Mucoromycota</taxon>
        <taxon>Mortierellomycotina</taxon>
        <taxon>Mortierellomycetes</taxon>
        <taxon>Mortierellales</taxon>
        <taxon>Mortierellaceae</taxon>
        <taxon>Linnemannia</taxon>
    </lineage>
</organism>
<proteinExistence type="predicted"/>
<name>A0A197JLE2_9FUNG</name>
<feature type="region of interest" description="Disordered" evidence="1">
    <location>
        <begin position="1"/>
        <end position="31"/>
    </location>
</feature>
<keyword evidence="3" id="KW-1185">Reference proteome</keyword>
<dbReference type="AlphaFoldDB" id="A0A197JLE2"/>
<dbReference type="Proteomes" id="UP000078512">
    <property type="component" value="Unassembled WGS sequence"/>
</dbReference>
<evidence type="ECO:0000313" key="2">
    <source>
        <dbReference type="EMBL" id="OAQ25189.1"/>
    </source>
</evidence>
<gene>
    <name evidence="2" type="ORF">K457DRAFT_788976</name>
</gene>
<protein>
    <submittedName>
        <fullName evidence="2">Uncharacterized protein</fullName>
    </submittedName>
</protein>
<sequence length="84" mass="9511">MTRASYNRKQTRVRMVSTDEKHKPKRLTTNSTFPSPSHFVVCSHAYVDLTSDQKREIQSIFTKGQSLSLSCSCTVLFVPPLCVC</sequence>